<dbReference type="RefSeq" id="WP_327788454.1">
    <property type="nucleotide sequence ID" value="NZ_JARGEQ010000059.1"/>
</dbReference>
<keyword evidence="8" id="KW-1185">Reference proteome</keyword>
<keyword evidence="4 5" id="KW-0472">Membrane</keyword>
<feature type="transmembrane region" description="Helical" evidence="5">
    <location>
        <begin position="397"/>
        <end position="418"/>
    </location>
</feature>
<evidence type="ECO:0000313" key="8">
    <source>
        <dbReference type="Proteomes" id="UP001301140"/>
    </source>
</evidence>
<dbReference type="GO" id="GO:0016020">
    <property type="term" value="C:membrane"/>
    <property type="evidence" value="ECO:0007669"/>
    <property type="project" value="UniProtKB-SubCell"/>
</dbReference>
<feature type="transmembrane region" description="Helical" evidence="5">
    <location>
        <begin position="70"/>
        <end position="93"/>
    </location>
</feature>
<dbReference type="Pfam" id="PF04932">
    <property type="entry name" value="Wzy_C"/>
    <property type="match status" value="1"/>
</dbReference>
<dbReference type="InterPro" id="IPR007016">
    <property type="entry name" value="O-antigen_ligase-rel_domated"/>
</dbReference>
<dbReference type="AlphaFoldDB" id="A0AAP3XPX2"/>
<dbReference type="EMBL" id="JARGEQ010000059">
    <property type="protein sequence ID" value="MDF1586034.1"/>
    <property type="molecule type" value="Genomic_DNA"/>
</dbReference>
<dbReference type="InterPro" id="IPR051533">
    <property type="entry name" value="WaaL-like"/>
</dbReference>
<feature type="transmembrane region" description="Helical" evidence="5">
    <location>
        <begin position="197"/>
        <end position="217"/>
    </location>
</feature>
<reference evidence="7 8" key="1">
    <citation type="submission" date="2023-03" db="EMBL/GenBank/DDBJ databases">
        <title>YIM 152171 draft genome.</title>
        <authorList>
            <person name="Yang Z."/>
        </authorList>
    </citation>
    <scope>NUCLEOTIDE SEQUENCE [LARGE SCALE GENOMIC DNA]</scope>
    <source>
        <strain evidence="7 8">YIM 152171</strain>
    </source>
</reference>
<keyword evidence="3 5" id="KW-1133">Transmembrane helix</keyword>
<feature type="transmembrane region" description="Helical" evidence="5">
    <location>
        <begin position="361"/>
        <end position="385"/>
    </location>
</feature>
<feature type="transmembrane region" description="Helical" evidence="5">
    <location>
        <begin position="276"/>
        <end position="294"/>
    </location>
</feature>
<feature type="domain" description="O-antigen ligase-related" evidence="6">
    <location>
        <begin position="230"/>
        <end position="377"/>
    </location>
</feature>
<feature type="transmembrane region" description="Helical" evidence="5">
    <location>
        <begin position="424"/>
        <end position="442"/>
    </location>
</feature>
<evidence type="ECO:0000259" key="6">
    <source>
        <dbReference type="Pfam" id="PF04932"/>
    </source>
</evidence>
<organism evidence="7 8">
    <name type="scientific">Marinimicrococcus flavescens</name>
    <dbReference type="NCBI Taxonomy" id="3031815"/>
    <lineage>
        <taxon>Bacteria</taxon>
        <taxon>Pseudomonadati</taxon>
        <taxon>Pseudomonadota</taxon>
        <taxon>Alphaproteobacteria</taxon>
        <taxon>Geminicoccales</taxon>
        <taxon>Geminicoccaceae</taxon>
        <taxon>Marinimicrococcus</taxon>
    </lineage>
</organism>
<proteinExistence type="predicted"/>
<sequence length="448" mass="49245">MLVRARPGRATHFEDVVPSGGRALPGASPIAVDLAAGMRVVRRLALHLLSFETLFVLFLFAGRFKADPRFSWVPVDITLLFFLASFAVGVTVIWREQIYLPGLRLVMMFMAFLLWATASYAWTPGPLYGFSKLSELLSLNLWSLMGGALVIANRRIRLVRFLALLTLFATLIAVDWISFYGIGNFTELGFIKSGDYLGAGTVIGAGAIVAFTVLIYAPPLTLRWILAGLLFGLLTLTLFVIGGRSPIVALALAMLMPMAVHVRLAEGRLLLHRSQILVLLVILGGVAGVVWAIASGEMTWTLMRFGFLFSQGAEDSSTTHRLSYFAFALKGWAQAPLMGHGIGSFGIMYLGFDFRTFPHNIFLEALFETGILGLALLAACFVLALRRLGLDRLRHEPVLLCVLMLFSASFLFAMMSGALNEVRFLWTTLGLLLVRPLALVLPDRITNR</sequence>
<protein>
    <submittedName>
        <fullName evidence="7">O-antigen ligase family protein</fullName>
    </submittedName>
</protein>
<evidence type="ECO:0000256" key="3">
    <source>
        <dbReference type="ARBA" id="ARBA00022989"/>
    </source>
</evidence>
<dbReference type="PANTHER" id="PTHR37422:SF17">
    <property type="entry name" value="O-ANTIGEN LIGASE"/>
    <property type="match status" value="1"/>
</dbReference>
<name>A0AAP3XPX2_9PROT</name>
<dbReference type="PANTHER" id="PTHR37422">
    <property type="entry name" value="TEICHURONIC ACID BIOSYNTHESIS PROTEIN TUAE"/>
    <property type="match status" value="1"/>
</dbReference>
<comment type="subcellular location">
    <subcellularLocation>
        <location evidence="1">Membrane</location>
        <topology evidence="1">Multi-pass membrane protein</topology>
    </subcellularLocation>
</comment>
<evidence type="ECO:0000256" key="4">
    <source>
        <dbReference type="ARBA" id="ARBA00023136"/>
    </source>
</evidence>
<evidence type="ECO:0000313" key="7">
    <source>
        <dbReference type="EMBL" id="MDF1586034.1"/>
    </source>
</evidence>
<accession>A0AAP3XPX2</accession>
<evidence type="ECO:0000256" key="5">
    <source>
        <dbReference type="SAM" id="Phobius"/>
    </source>
</evidence>
<feature type="transmembrane region" description="Helical" evidence="5">
    <location>
        <begin position="44"/>
        <end position="64"/>
    </location>
</feature>
<keyword evidence="7" id="KW-0436">Ligase</keyword>
<gene>
    <name evidence="7" type="ORF">PZ740_06515</name>
</gene>
<dbReference type="Proteomes" id="UP001301140">
    <property type="component" value="Unassembled WGS sequence"/>
</dbReference>
<feature type="transmembrane region" description="Helical" evidence="5">
    <location>
        <begin position="105"/>
        <end position="122"/>
    </location>
</feature>
<feature type="transmembrane region" description="Helical" evidence="5">
    <location>
        <begin position="134"/>
        <end position="151"/>
    </location>
</feature>
<keyword evidence="2 5" id="KW-0812">Transmembrane</keyword>
<comment type="caution">
    <text evidence="7">The sequence shown here is derived from an EMBL/GenBank/DDBJ whole genome shotgun (WGS) entry which is preliminary data.</text>
</comment>
<feature type="transmembrane region" description="Helical" evidence="5">
    <location>
        <begin position="224"/>
        <end position="241"/>
    </location>
</feature>
<evidence type="ECO:0000256" key="1">
    <source>
        <dbReference type="ARBA" id="ARBA00004141"/>
    </source>
</evidence>
<dbReference type="GO" id="GO:0016874">
    <property type="term" value="F:ligase activity"/>
    <property type="evidence" value="ECO:0007669"/>
    <property type="project" value="UniProtKB-KW"/>
</dbReference>
<feature type="transmembrane region" description="Helical" evidence="5">
    <location>
        <begin position="247"/>
        <end position="264"/>
    </location>
</feature>
<feature type="transmembrane region" description="Helical" evidence="5">
    <location>
        <begin position="158"/>
        <end position="177"/>
    </location>
</feature>
<evidence type="ECO:0000256" key="2">
    <source>
        <dbReference type="ARBA" id="ARBA00022692"/>
    </source>
</evidence>